<proteinExistence type="predicted"/>
<dbReference type="PANTHER" id="PTHR46599">
    <property type="entry name" value="PIGGYBAC TRANSPOSABLE ELEMENT-DERIVED PROTEIN 4"/>
    <property type="match status" value="1"/>
</dbReference>
<protein>
    <recommendedName>
        <fullName evidence="1">PiggyBac transposable element-derived protein domain-containing protein</fullName>
    </recommendedName>
</protein>
<evidence type="ECO:0000313" key="2">
    <source>
        <dbReference type="EMBL" id="JAS32179.1"/>
    </source>
</evidence>
<dbReference type="PANTHER" id="PTHR46599:SF6">
    <property type="entry name" value="DUAL SPECIFICITY PHOSPHATASE 26"/>
    <property type="match status" value="1"/>
</dbReference>
<gene>
    <name evidence="2" type="ORF">g.4615</name>
</gene>
<dbReference type="InterPro" id="IPR029526">
    <property type="entry name" value="PGBD"/>
</dbReference>
<organism evidence="2">
    <name type="scientific">Clastoptera arizonana</name>
    <name type="common">Arizona spittle bug</name>
    <dbReference type="NCBI Taxonomy" id="38151"/>
    <lineage>
        <taxon>Eukaryota</taxon>
        <taxon>Metazoa</taxon>
        <taxon>Ecdysozoa</taxon>
        <taxon>Arthropoda</taxon>
        <taxon>Hexapoda</taxon>
        <taxon>Insecta</taxon>
        <taxon>Pterygota</taxon>
        <taxon>Neoptera</taxon>
        <taxon>Paraneoptera</taxon>
        <taxon>Hemiptera</taxon>
        <taxon>Auchenorrhyncha</taxon>
        <taxon>Cercopoidea</taxon>
        <taxon>Clastopteridae</taxon>
        <taxon>Clastoptera</taxon>
    </lineage>
</organism>
<feature type="domain" description="PiggyBac transposable element-derived protein" evidence="1">
    <location>
        <begin position="2"/>
        <end position="116"/>
    </location>
</feature>
<dbReference type="AlphaFoldDB" id="A0A1B6E2P6"/>
<name>A0A1B6E2P6_9HEMI</name>
<accession>A0A1B6E2P6</accession>
<reference evidence="2" key="1">
    <citation type="submission" date="2015-12" db="EMBL/GenBank/DDBJ databases">
        <title>De novo transcriptome assembly of four potential Pierce s Disease insect vectors from Arizona vineyards.</title>
        <authorList>
            <person name="Tassone E.E."/>
        </authorList>
    </citation>
    <scope>NUCLEOTIDE SEQUENCE</scope>
</reference>
<sequence length="118" mass="13567">MYLLENKLTLLGTVKKNRLEIPHEFLPSKTREIGSSLFGFQDNCTIVSFVPKKNKPIILMSTMHDEEEVDEETGKPKIILNYNSTKGGVDSVDQKCANYSTTRKTRRWPLALFFQISR</sequence>
<evidence type="ECO:0000259" key="1">
    <source>
        <dbReference type="Pfam" id="PF13843"/>
    </source>
</evidence>
<dbReference type="EMBL" id="GEDC01005119">
    <property type="protein sequence ID" value="JAS32179.1"/>
    <property type="molecule type" value="Transcribed_RNA"/>
</dbReference>
<dbReference type="Pfam" id="PF13843">
    <property type="entry name" value="DDE_Tnp_1_7"/>
    <property type="match status" value="1"/>
</dbReference>